<feature type="domain" description="AMP-dependent synthetase/ligase" evidence="3">
    <location>
        <begin position="316"/>
        <end position="680"/>
    </location>
</feature>
<evidence type="ECO:0000259" key="4">
    <source>
        <dbReference type="Pfam" id="PF13460"/>
    </source>
</evidence>
<dbReference type="Pfam" id="PF00501">
    <property type="entry name" value="AMP-binding"/>
    <property type="match status" value="1"/>
</dbReference>
<organism evidence="5">
    <name type="scientific">Talaromyces marneffei PM1</name>
    <dbReference type="NCBI Taxonomy" id="1077442"/>
    <lineage>
        <taxon>Eukaryota</taxon>
        <taxon>Fungi</taxon>
        <taxon>Dikarya</taxon>
        <taxon>Ascomycota</taxon>
        <taxon>Pezizomycotina</taxon>
        <taxon>Eurotiomycetes</taxon>
        <taxon>Eurotiomycetidae</taxon>
        <taxon>Eurotiales</taxon>
        <taxon>Trichocomaceae</taxon>
        <taxon>Talaromyces</taxon>
        <taxon>Talaromyces sect. Talaromyces</taxon>
    </lineage>
</organism>
<dbReference type="SUPFAM" id="SSF56801">
    <property type="entry name" value="Acetyl-CoA synthetase-like"/>
    <property type="match status" value="1"/>
</dbReference>
<gene>
    <name evidence="5" type="ORF">GQ26_0032450</name>
</gene>
<dbReference type="InterPro" id="IPR020845">
    <property type="entry name" value="AMP-binding_CS"/>
</dbReference>
<dbReference type="PROSITE" id="PS00455">
    <property type="entry name" value="AMP_BINDING"/>
    <property type="match status" value="1"/>
</dbReference>
<dbReference type="InterPro" id="IPR000873">
    <property type="entry name" value="AMP-dep_synth/lig_dom"/>
</dbReference>
<evidence type="ECO:0000313" key="5">
    <source>
        <dbReference type="EMBL" id="KFX52357.1"/>
    </source>
</evidence>
<evidence type="ECO:0000259" key="3">
    <source>
        <dbReference type="Pfam" id="PF00501"/>
    </source>
</evidence>
<comment type="caution">
    <text evidence="5">The sequence shown here is derived from an EMBL/GenBank/DDBJ whole genome shotgun (WGS) entry which is preliminary data.</text>
</comment>
<dbReference type="GO" id="GO:0031956">
    <property type="term" value="F:medium-chain fatty acid-CoA ligase activity"/>
    <property type="evidence" value="ECO:0007669"/>
    <property type="project" value="TreeGrafter"/>
</dbReference>
<dbReference type="Gene3D" id="3.40.50.12780">
    <property type="entry name" value="N-terminal domain of ligase-like"/>
    <property type="match status" value="1"/>
</dbReference>
<dbReference type="SUPFAM" id="SSF51735">
    <property type="entry name" value="NAD(P)-binding Rossmann-fold domains"/>
    <property type="match status" value="1"/>
</dbReference>
<dbReference type="AlphaFoldDB" id="A0A093VIG5"/>
<keyword evidence="1" id="KW-0596">Phosphopantetheine</keyword>
<dbReference type="Gene3D" id="3.40.50.720">
    <property type="entry name" value="NAD(P)-binding Rossmann-like Domain"/>
    <property type="match status" value="1"/>
</dbReference>
<accession>A0A093VIG5</accession>
<dbReference type="PANTHER" id="PTHR43201">
    <property type="entry name" value="ACYL-COA SYNTHETASE"/>
    <property type="match status" value="1"/>
</dbReference>
<dbReference type="InterPro" id="IPR036291">
    <property type="entry name" value="NAD(P)-bd_dom_sf"/>
</dbReference>
<feature type="domain" description="NAD(P)-binding" evidence="4">
    <location>
        <begin position="9"/>
        <end position="211"/>
    </location>
</feature>
<name>A0A093VIG5_TALMA</name>
<protein>
    <submittedName>
        <fullName evidence="5">Oxidoreductase AflX</fullName>
    </submittedName>
</protein>
<dbReference type="InterPro" id="IPR042099">
    <property type="entry name" value="ANL_N_sf"/>
</dbReference>
<evidence type="ECO:0000256" key="1">
    <source>
        <dbReference type="ARBA" id="ARBA00022450"/>
    </source>
</evidence>
<dbReference type="GO" id="GO:0006631">
    <property type="term" value="P:fatty acid metabolic process"/>
    <property type="evidence" value="ECO:0007669"/>
    <property type="project" value="TreeGrafter"/>
</dbReference>
<evidence type="ECO:0000256" key="2">
    <source>
        <dbReference type="ARBA" id="ARBA00022553"/>
    </source>
</evidence>
<sequence length="831" mass="90787">MAATYAIIGSTGNCGSALIRNLLKSPKNKIHAYCRNQKKLHGLIPEVVDNKNVEVFAGSIYDVELITNCVRGTKAVFLVVTTNDNVPGCRLSQDSAACVIQALERIKADAGPGVKLPKLILLSSATIDDHLARHMPGWFRPIMLAAASHVYEDLRLTEVFLRSHSDWVSTIFIKPAGLSVDVSRGHRLTLDEEESFISYLDLSAGMIEAAEDEEGRYDGRNLGVVNAQREKNEKNGESPSHDQVAELTGSVWGRLSVFEHIEQGLKKNPDGLAVISMFQPADFLNELVSNNERALHQSSGDIYLYNRPLEQRSCLTLTYRQLHHASLKIAAGLLAEGVQPNSTMVMIIPNGAEYTILLWACVLLRITYVSLDHSLLDISGFTQLKQLLQTLKPQLVVAPDVSSGKFLQVAMSELQLPRPIQISLTHSGTAGWMSLVDIAAKAVKFPADESAIVSAARHDDPRRIHSIMFTSGTSGIPKGCPLLVSGMSHVLESQAWLIDNEAGIFAVQQPHNSRGIAPAQTLQTWKAGGAVVMTGQNFSIRDSLEAIKQFGATFIVLTPPMVNEMAVELAARPVDVRSVKRIQVGGDAVTKDIMVKCAALFPQSQICVNHGMTEGGGSFIWPFFKIPPSNIPFFGEICPLGMVAPGSSIRLWDIEKNCVAKRGQFGKLHISSPSIISHYLGGRSEKSFYNDSKGRWFNTGDIAIVDREGLVYILGRRKDLLKCASVPIMPAVIESSIQALTGAATIVVPVPHHVLGAEPFAVLSSFNGRTETQIKEHIRAEFGKDYALGGIASLKEIGMVEFPVNQTHKIIKSEIQAAVLDKFIKKRDRVY</sequence>
<dbReference type="InterPro" id="IPR016040">
    <property type="entry name" value="NAD(P)-bd_dom"/>
</dbReference>
<reference evidence="5" key="1">
    <citation type="journal article" date="2014" name="PLoS Genet.">
        <title>Signature Gene Expression Reveals Novel Clues to the Molecular Mechanisms of Dimorphic Transition in Penicillium marneffei.</title>
        <authorList>
            <person name="Yang E."/>
            <person name="Wang G."/>
            <person name="Cai J."/>
            <person name="Woo P.C."/>
            <person name="Lau S.K."/>
            <person name="Yuen K.-Y."/>
            <person name="Chow W.-N."/>
            <person name="Lin X."/>
        </authorList>
    </citation>
    <scope>NUCLEOTIDE SEQUENCE [LARGE SCALE GENOMIC DNA]</scope>
    <source>
        <strain evidence="5">PM1</strain>
    </source>
</reference>
<dbReference type="Pfam" id="PF13460">
    <property type="entry name" value="NAD_binding_10"/>
    <property type="match status" value="1"/>
</dbReference>
<proteinExistence type="predicted"/>
<dbReference type="EMBL" id="JPOX01000003">
    <property type="protein sequence ID" value="KFX52357.1"/>
    <property type="molecule type" value="Genomic_DNA"/>
</dbReference>
<keyword evidence="2" id="KW-0597">Phosphoprotein</keyword>
<dbReference type="PANTHER" id="PTHR43201:SF32">
    <property type="entry name" value="2-SUCCINYLBENZOATE--COA LIGASE, CHLOROPLASTIC_PEROXISOMAL"/>
    <property type="match status" value="1"/>
</dbReference>